<sequence>MRLKFDEDVLNYDKHRPTYGTEIFNDIIRYSNLDNTKKALEIGIGTGQATLPILKTGCRVTAVEIGGSMTAYVKQKFSSFNNFAVKNIEFEKYDAENNRYDLVYSATAFHWIQQDIGLAKVFELLKSGGAIALFWNHPFVNRENDMVHSEIQKIYRKYMPANKTHAEFDESTCKQHEGSLKSYGFKDINTKIYKKTRVLNTEQYISLLNTYSDHRALQDDIIRRLLNEISIAIDKYNGRITIYDTIDLYLARKP</sequence>
<evidence type="ECO:0000313" key="5">
    <source>
        <dbReference type="Proteomes" id="UP000050326"/>
    </source>
</evidence>
<dbReference type="STRING" id="36849.OXPF_29380"/>
<dbReference type="Pfam" id="PF13649">
    <property type="entry name" value="Methyltransf_25"/>
    <property type="match status" value="1"/>
</dbReference>
<evidence type="ECO:0000256" key="2">
    <source>
        <dbReference type="ARBA" id="ARBA00022679"/>
    </source>
</evidence>
<dbReference type="PATRIC" id="fig|36849.3.peg.3108"/>
<dbReference type="PANTHER" id="PTHR44942">
    <property type="entry name" value="METHYLTRANSF_11 DOMAIN-CONTAINING PROTEIN"/>
    <property type="match status" value="1"/>
</dbReference>
<feature type="domain" description="Methyltransferase" evidence="3">
    <location>
        <begin position="40"/>
        <end position="129"/>
    </location>
</feature>
<dbReference type="EC" id="2.1.1.182" evidence="4"/>
<evidence type="ECO:0000256" key="1">
    <source>
        <dbReference type="ARBA" id="ARBA00022603"/>
    </source>
</evidence>
<proteinExistence type="predicted"/>
<dbReference type="InterPro" id="IPR029063">
    <property type="entry name" value="SAM-dependent_MTases_sf"/>
</dbReference>
<keyword evidence="2 4" id="KW-0808">Transferase</keyword>
<evidence type="ECO:0000313" key="4">
    <source>
        <dbReference type="EMBL" id="KPU43497.1"/>
    </source>
</evidence>
<dbReference type="InterPro" id="IPR051052">
    <property type="entry name" value="Diverse_substrate_MTase"/>
</dbReference>
<gene>
    <name evidence="4" type="primary">rsmA_1</name>
    <name evidence="4" type="ORF">OXPF_29380</name>
</gene>
<dbReference type="SUPFAM" id="SSF53335">
    <property type="entry name" value="S-adenosyl-L-methionine-dependent methyltransferases"/>
    <property type="match status" value="1"/>
</dbReference>
<organism evidence="4 5">
    <name type="scientific">Oxobacter pfennigii</name>
    <dbReference type="NCBI Taxonomy" id="36849"/>
    <lineage>
        <taxon>Bacteria</taxon>
        <taxon>Bacillati</taxon>
        <taxon>Bacillota</taxon>
        <taxon>Clostridia</taxon>
        <taxon>Eubacteriales</taxon>
        <taxon>Clostridiaceae</taxon>
        <taxon>Oxobacter</taxon>
    </lineage>
</organism>
<reference evidence="4 5" key="1">
    <citation type="submission" date="2015-09" db="EMBL/GenBank/DDBJ databases">
        <title>Genome sequence of Oxobacter pfennigii DSM 3222.</title>
        <authorList>
            <person name="Poehlein A."/>
            <person name="Bengelsdorf F.R."/>
            <person name="Schiel-Bengelsdorf B."/>
            <person name="Duerre P."/>
            <person name="Daniel R."/>
        </authorList>
    </citation>
    <scope>NUCLEOTIDE SEQUENCE [LARGE SCALE GENOMIC DNA]</scope>
    <source>
        <strain evidence="4 5">DSM 3222</strain>
    </source>
</reference>
<protein>
    <submittedName>
        <fullName evidence="4">Ribosomal RNA small subunit methyltransferase A</fullName>
        <ecNumber evidence="4">2.1.1.182</ecNumber>
    </submittedName>
</protein>
<dbReference type="AlphaFoldDB" id="A0A0P8WYK8"/>
<comment type="caution">
    <text evidence="4">The sequence shown here is derived from an EMBL/GenBank/DDBJ whole genome shotgun (WGS) entry which is preliminary data.</text>
</comment>
<dbReference type="Proteomes" id="UP000050326">
    <property type="component" value="Unassembled WGS sequence"/>
</dbReference>
<evidence type="ECO:0000259" key="3">
    <source>
        <dbReference type="Pfam" id="PF13649"/>
    </source>
</evidence>
<dbReference type="EMBL" id="LKET01000039">
    <property type="protein sequence ID" value="KPU43497.1"/>
    <property type="molecule type" value="Genomic_DNA"/>
</dbReference>
<keyword evidence="1 4" id="KW-0489">Methyltransferase</keyword>
<keyword evidence="5" id="KW-1185">Reference proteome</keyword>
<dbReference type="CDD" id="cd02440">
    <property type="entry name" value="AdoMet_MTases"/>
    <property type="match status" value="1"/>
</dbReference>
<accession>A0A0P8WYK8</accession>
<name>A0A0P8WYK8_9CLOT</name>
<dbReference type="InterPro" id="IPR041698">
    <property type="entry name" value="Methyltransf_25"/>
</dbReference>
<dbReference type="GO" id="GO:0052908">
    <property type="term" value="F:16S rRNA (adenine(1518)-N(6)/adenine(1519)-N(6))-dimethyltransferase activity"/>
    <property type="evidence" value="ECO:0007669"/>
    <property type="project" value="UniProtKB-EC"/>
</dbReference>
<dbReference type="PANTHER" id="PTHR44942:SF4">
    <property type="entry name" value="METHYLTRANSFERASE TYPE 11 DOMAIN-CONTAINING PROTEIN"/>
    <property type="match status" value="1"/>
</dbReference>
<dbReference type="Gene3D" id="3.40.50.150">
    <property type="entry name" value="Vaccinia Virus protein VP39"/>
    <property type="match status" value="1"/>
</dbReference>